<dbReference type="AlphaFoldDB" id="A0AAW8CRY4"/>
<sequence>MKPPVSLILTCVAAFLTMGVGLIVISLVVASVLTRGNRVADHLREFAGRVPLFMLGGLTRLSGLIPLAIILTVIVAWIFL</sequence>
<proteinExistence type="predicted"/>
<feature type="transmembrane region" description="Helical" evidence="1">
    <location>
        <begin position="53"/>
        <end position="79"/>
    </location>
</feature>
<dbReference type="RefSeq" id="WP_307685417.1">
    <property type="nucleotide sequence ID" value="NZ_JAUSRD010000007.1"/>
</dbReference>
<accession>A0AAW8CRY4</accession>
<keyword evidence="1" id="KW-0812">Transmembrane</keyword>
<protein>
    <submittedName>
        <fullName evidence="2">Uncharacterized protein</fullName>
    </submittedName>
</protein>
<evidence type="ECO:0000313" key="2">
    <source>
        <dbReference type="EMBL" id="MDP9894238.1"/>
    </source>
</evidence>
<keyword evidence="1" id="KW-1133">Transmembrane helix</keyword>
<keyword evidence="1" id="KW-0472">Membrane</keyword>
<gene>
    <name evidence="2" type="ORF">J2W31_003361</name>
</gene>
<comment type="caution">
    <text evidence="2">The sequence shown here is derived from an EMBL/GenBank/DDBJ whole genome shotgun (WGS) entry which is preliminary data.</text>
</comment>
<organism evidence="2 3">
    <name type="scientific">Variovorax boronicumulans</name>
    <dbReference type="NCBI Taxonomy" id="436515"/>
    <lineage>
        <taxon>Bacteria</taxon>
        <taxon>Pseudomonadati</taxon>
        <taxon>Pseudomonadota</taxon>
        <taxon>Betaproteobacteria</taxon>
        <taxon>Burkholderiales</taxon>
        <taxon>Comamonadaceae</taxon>
        <taxon>Variovorax</taxon>
    </lineage>
</organism>
<evidence type="ECO:0000256" key="1">
    <source>
        <dbReference type="SAM" id="Phobius"/>
    </source>
</evidence>
<dbReference type="EMBL" id="JAUSRD010000007">
    <property type="protein sequence ID" value="MDP9894238.1"/>
    <property type="molecule type" value="Genomic_DNA"/>
</dbReference>
<evidence type="ECO:0000313" key="3">
    <source>
        <dbReference type="Proteomes" id="UP001242045"/>
    </source>
</evidence>
<reference evidence="2" key="1">
    <citation type="submission" date="2023-07" db="EMBL/GenBank/DDBJ databases">
        <title>Sorghum-associated microbial communities from plants grown in Nebraska, USA.</title>
        <authorList>
            <person name="Schachtman D."/>
        </authorList>
    </citation>
    <scope>NUCLEOTIDE SEQUENCE</scope>
    <source>
        <strain evidence="2">DS3754</strain>
    </source>
</reference>
<dbReference type="Proteomes" id="UP001242045">
    <property type="component" value="Unassembled WGS sequence"/>
</dbReference>
<feature type="transmembrane region" description="Helical" evidence="1">
    <location>
        <begin position="6"/>
        <end position="33"/>
    </location>
</feature>
<name>A0AAW8CRY4_9BURK</name>